<sequence length="448" mass="48598">MHEYHERRLVGEFDAAALAARLAGSGLFAEYVVYERGGTWWFAGDALAEVVADHRSARLRQGGRERAVPLGQRPIERVGELLGEVEPSDWRAFGWTGFSFGRPGTEGVQLRLLVPRTEIRLNATEIVVRTLDPRRHAEIEHMVAAPDNAPPRQARPLDVDTDRDRFQATVAEVVAAIRRGVVRKVILSRVVDVPFDVDMPATYLVGRRHNTPARSFLLDLGGWQVAGFSPETVAEVSPDGSVSTQALAGTRALHDDEITDASLRRELESDPKEVYEHAASVKLACDELASVCAAGSVAVTDFMTVRHRGSVQHLGSRVGGRLAGDRRGPVAAFGALQALFPAVTASGIPKAAAFDQIDRLEDRPRGLYAGAVLMAGADGDLDAALVLRALFRSGGRTWLRAGAGIVADSRPAREYEETCEKLRSVAPHLVSAHDRDHDRDHDLVGTTG</sequence>
<dbReference type="RefSeq" id="WP_075134193.1">
    <property type="nucleotide sequence ID" value="NZ_MSIF01000008.1"/>
</dbReference>
<dbReference type="Pfam" id="PF00425">
    <property type="entry name" value="Chorismate_bind"/>
    <property type="match status" value="1"/>
</dbReference>
<keyword evidence="4" id="KW-0456">Lyase</keyword>
<evidence type="ECO:0000313" key="6">
    <source>
        <dbReference type="EMBL" id="OLF09802.1"/>
    </source>
</evidence>
<dbReference type="NCBIfam" id="TIGR03494">
    <property type="entry name" value="salicyl_syn"/>
    <property type="match status" value="1"/>
</dbReference>
<dbReference type="Proteomes" id="UP000185696">
    <property type="component" value="Unassembled WGS sequence"/>
</dbReference>
<accession>A0A7Z0WPH0</accession>
<evidence type="ECO:0000256" key="3">
    <source>
        <dbReference type="ARBA" id="ARBA00022842"/>
    </source>
</evidence>
<comment type="caution">
    <text evidence="6">The sequence shown here is derived from an EMBL/GenBank/DDBJ whole genome shotgun (WGS) entry which is preliminary data.</text>
</comment>
<proteinExistence type="predicted"/>
<dbReference type="InterPro" id="IPR015890">
    <property type="entry name" value="Chorismate_C"/>
</dbReference>
<dbReference type="InterPro" id="IPR019996">
    <property type="entry name" value="Salicylate_synthase"/>
</dbReference>
<dbReference type="InterPro" id="IPR019999">
    <property type="entry name" value="Anth_synth_I-like"/>
</dbReference>
<organism evidence="6 7">
    <name type="scientific">Actinophytocola xinjiangensis</name>
    <dbReference type="NCBI Taxonomy" id="485602"/>
    <lineage>
        <taxon>Bacteria</taxon>
        <taxon>Bacillati</taxon>
        <taxon>Actinomycetota</taxon>
        <taxon>Actinomycetes</taxon>
        <taxon>Pseudonocardiales</taxon>
        <taxon>Pseudonocardiaceae</taxon>
    </lineage>
</organism>
<protein>
    <submittedName>
        <fullName evidence="6">Salicylate synthase</fullName>
    </submittedName>
</protein>
<dbReference type="Gene3D" id="3.60.120.10">
    <property type="entry name" value="Anthranilate synthase"/>
    <property type="match status" value="1"/>
</dbReference>
<dbReference type="AlphaFoldDB" id="A0A7Z0WPH0"/>
<reference evidence="6 7" key="1">
    <citation type="submission" date="2016-12" db="EMBL/GenBank/DDBJ databases">
        <title>The draft genome sequence of Actinophytocola xinjiangensis.</title>
        <authorList>
            <person name="Wang W."/>
            <person name="Yuan L."/>
        </authorList>
    </citation>
    <scope>NUCLEOTIDE SEQUENCE [LARGE SCALE GENOMIC DNA]</scope>
    <source>
        <strain evidence="6 7">CGMCC 4.4663</strain>
    </source>
</reference>
<dbReference type="PANTHER" id="PTHR11236:SF48">
    <property type="entry name" value="ISOCHORISMATE SYNTHASE MENF"/>
    <property type="match status" value="1"/>
</dbReference>
<name>A0A7Z0WPH0_9PSEU</name>
<evidence type="ECO:0000256" key="1">
    <source>
        <dbReference type="ARBA" id="ARBA00001946"/>
    </source>
</evidence>
<evidence type="ECO:0000256" key="4">
    <source>
        <dbReference type="ARBA" id="ARBA00023239"/>
    </source>
</evidence>
<keyword evidence="2" id="KW-0479">Metal-binding</keyword>
<feature type="domain" description="Chorismate-utilising enzyme C-terminal" evidence="5">
    <location>
        <begin position="163"/>
        <end position="421"/>
    </location>
</feature>
<keyword evidence="7" id="KW-1185">Reference proteome</keyword>
<keyword evidence="3" id="KW-0460">Magnesium</keyword>
<evidence type="ECO:0000256" key="2">
    <source>
        <dbReference type="ARBA" id="ARBA00022723"/>
    </source>
</evidence>
<dbReference type="InterPro" id="IPR005801">
    <property type="entry name" value="ADC_synthase"/>
</dbReference>
<comment type="cofactor">
    <cofactor evidence="1">
        <name>Mg(2+)</name>
        <dbReference type="ChEBI" id="CHEBI:18420"/>
    </cofactor>
</comment>
<dbReference type="GO" id="GO:0008909">
    <property type="term" value="F:isochorismate synthase activity"/>
    <property type="evidence" value="ECO:0007669"/>
    <property type="project" value="InterPro"/>
</dbReference>
<dbReference type="PRINTS" id="PR00095">
    <property type="entry name" value="ANTSNTHASEI"/>
</dbReference>
<dbReference type="SUPFAM" id="SSF56322">
    <property type="entry name" value="ADC synthase"/>
    <property type="match status" value="1"/>
</dbReference>
<evidence type="ECO:0000313" key="7">
    <source>
        <dbReference type="Proteomes" id="UP000185696"/>
    </source>
</evidence>
<dbReference type="OrthoDB" id="3518032at2"/>
<gene>
    <name evidence="6" type="ORF">BLA60_18695</name>
</gene>
<dbReference type="PANTHER" id="PTHR11236">
    <property type="entry name" value="AMINOBENZOATE/ANTHRANILATE SYNTHASE"/>
    <property type="match status" value="1"/>
</dbReference>
<dbReference type="EMBL" id="MSIF01000008">
    <property type="protein sequence ID" value="OLF09802.1"/>
    <property type="molecule type" value="Genomic_DNA"/>
</dbReference>
<evidence type="ECO:0000259" key="5">
    <source>
        <dbReference type="Pfam" id="PF00425"/>
    </source>
</evidence>
<dbReference type="GO" id="GO:0016833">
    <property type="term" value="F:oxo-acid-lyase activity"/>
    <property type="evidence" value="ECO:0007669"/>
    <property type="project" value="InterPro"/>
</dbReference>
<dbReference type="GO" id="GO:0000162">
    <property type="term" value="P:L-tryptophan biosynthetic process"/>
    <property type="evidence" value="ECO:0007669"/>
    <property type="project" value="TreeGrafter"/>
</dbReference>
<dbReference type="GO" id="GO:0046872">
    <property type="term" value="F:metal ion binding"/>
    <property type="evidence" value="ECO:0007669"/>
    <property type="project" value="UniProtKB-KW"/>
</dbReference>